<keyword evidence="4 7" id="KW-0808">Transferase</keyword>
<dbReference type="Pfam" id="PF00590">
    <property type="entry name" value="TP_methylase"/>
    <property type="match status" value="1"/>
</dbReference>
<dbReference type="KEGG" id="hha:Hhal_1344"/>
<evidence type="ECO:0000256" key="2">
    <source>
        <dbReference type="ARBA" id="ARBA00022573"/>
    </source>
</evidence>
<reference evidence="7 8" key="2">
    <citation type="journal article" date="2013" name="Stand. Genomic Sci.">
        <title>Complete genome sequence of Halorhodospira halophila SL1.</title>
        <authorList>
            <person name="Challacombe J.F."/>
            <person name="Majid S."/>
            <person name="Deole R."/>
            <person name="Brettin T.S."/>
            <person name="Bruce D."/>
            <person name="Delano S.F."/>
            <person name="Detter J.C."/>
            <person name="Gleasner C.D."/>
            <person name="Han C.S."/>
            <person name="Misra M."/>
            <person name="Reitenga K.G."/>
            <person name="Mikhailova N."/>
            <person name="Woyke T."/>
            <person name="Pitluck S."/>
            <person name="Nolan M."/>
            <person name="Land M.L."/>
            <person name="Saunders E."/>
            <person name="Tapia R."/>
            <person name="Lapidus A."/>
            <person name="Ivanova N."/>
            <person name="Hoff W.D."/>
        </authorList>
    </citation>
    <scope>NUCLEOTIDE SEQUENCE [LARGE SCALE GENOMIC DNA]</scope>
    <source>
        <strain evidence="8">DSM 244 / SL1</strain>
    </source>
</reference>
<reference evidence="8" key="1">
    <citation type="submission" date="2006-12" db="EMBL/GenBank/DDBJ databases">
        <title>Complete sequence of Halorhodospira halophila SL1.</title>
        <authorList>
            <consortium name="US DOE Joint Genome Institute"/>
            <person name="Copeland A."/>
            <person name="Lucas S."/>
            <person name="Lapidus A."/>
            <person name="Barry K."/>
            <person name="Detter J.C."/>
            <person name="Glavina del Rio T."/>
            <person name="Hammon N."/>
            <person name="Israni S."/>
            <person name="Dalin E."/>
            <person name="Tice H."/>
            <person name="Pitluck S."/>
            <person name="Saunders E."/>
            <person name="Brettin T."/>
            <person name="Bruce D."/>
            <person name="Han C."/>
            <person name="Tapia R."/>
            <person name="Schmutz J."/>
            <person name="Larimer F."/>
            <person name="Land M."/>
            <person name="Hauser L."/>
            <person name="Kyrpides N."/>
            <person name="Mikhailova N."/>
            <person name="Hoff W."/>
            <person name="Richardson P."/>
        </authorList>
    </citation>
    <scope>NUCLEOTIDE SEQUENCE [LARGE SCALE GENOMIC DNA]</scope>
    <source>
        <strain evidence="8">DSM 244 / SL1</strain>
    </source>
</reference>
<keyword evidence="2" id="KW-0169">Cobalamin biosynthesis</keyword>
<dbReference type="InterPro" id="IPR000878">
    <property type="entry name" value="4pyrrol_Mease"/>
</dbReference>
<evidence type="ECO:0000256" key="4">
    <source>
        <dbReference type="ARBA" id="ARBA00022679"/>
    </source>
</evidence>
<dbReference type="InterPro" id="IPR006363">
    <property type="entry name" value="Cbl_synth_CobJ/CibH_dom"/>
</dbReference>
<dbReference type="Gene3D" id="3.40.1570.10">
    <property type="entry name" value="HemS/ChuS/ChuX like domains"/>
    <property type="match status" value="1"/>
</dbReference>
<sequence length="435" mass="46602">MTGDVPPPGRILLVGIGPGDPAHMTARAREAIAEAEVVIGYQTYLKLIPDLLEGKTVIGKAMTEELDRVEAAWEAARGGQVVALVSSGDPGVYGMAGPTYEFLLQHGWQGRAGEVQVEVVPGASALSTCAALVGAPLTHDFCTISLSDLLTSWPVIVRRLEAAGRGDFVTVLYNPASKRRQAHIGRAQEILLRYRDPQTPVAVVRSAYRERQQVQHLCLEELHRAEPSMLSTVIIGNRSTRCEHGLMVTPRGYTAKYAEGGAPVSGEQRGQSLSLGLDGWPVVLRQWLREQPAPSLEAAAAHFDVNWAEALAAVADDVAEPDTPFLTSRIEVSDLAAHLEECREWPRIRAVVPGPAGTRMVCSVAGAGLYYDGETLVLGAGGGRVELHWQRVAGAWALAGACQHCSLELVDARGRGLLSLQRVTGKNRPMDPSGG</sequence>
<dbReference type="InterPro" id="IPR014777">
    <property type="entry name" value="4pyrrole_Mease_sub1"/>
</dbReference>
<organism evidence="7 8">
    <name type="scientific">Halorhodospira halophila (strain DSM 244 / SL1)</name>
    <name type="common">Ectothiorhodospira halophila (strain DSM 244 / SL1)</name>
    <dbReference type="NCBI Taxonomy" id="349124"/>
    <lineage>
        <taxon>Bacteria</taxon>
        <taxon>Pseudomonadati</taxon>
        <taxon>Pseudomonadota</taxon>
        <taxon>Gammaproteobacteria</taxon>
        <taxon>Chromatiales</taxon>
        <taxon>Ectothiorhodospiraceae</taxon>
        <taxon>Halorhodospira</taxon>
    </lineage>
</organism>
<dbReference type="PANTHER" id="PTHR47036">
    <property type="entry name" value="COBALT-FACTOR III C(17)-METHYLTRANSFERASE-RELATED"/>
    <property type="match status" value="1"/>
</dbReference>
<dbReference type="STRING" id="349124.Hhal_1344"/>
<name>A1WWP9_HALHL</name>
<dbReference type="InterPro" id="IPR053733">
    <property type="entry name" value="Heme_Transport_Util_sf"/>
</dbReference>
<protein>
    <submittedName>
        <fullName evidence="7">Precorrin-3 methyltransferase</fullName>
        <ecNumber evidence="7">2.1.1.131</ecNumber>
    </submittedName>
</protein>
<dbReference type="OrthoDB" id="9772960at2"/>
<dbReference type="InterPro" id="IPR051810">
    <property type="entry name" value="Precorrin_MeTrfase"/>
</dbReference>
<dbReference type="SUPFAM" id="SSF53790">
    <property type="entry name" value="Tetrapyrrole methylase"/>
    <property type="match status" value="1"/>
</dbReference>
<dbReference type="EMBL" id="CP000544">
    <property type="protein sequence ID" value="ABM62111.1"/>
    <property type="molecule type" value="Genomic_DNA"/>
</dbReference>
<dbReference type="UniPathway" id="UPA00148"/>
<evidence type="ECO:0000256" key="5">
    <source>
        <dbReference type="ARBA" id="ARBA00022691"/>
    </source>
</evidence>
<dbReference type="PANTHER" id="PTHR47036:SF1">
    <property type="entry name" value="COBALT-FACTOR III C(17)-METHYLTRANSFERASE-RELATED"/>
    <property type="match status" value="1"/>
</dbReference>
<proteinExistence type="predicted"/>
<dbReference type="GO" id="GO:0009236">
    <property type="term" value="P:cobalamin biosynthetic process"/>
    <property type="evidence" value="ECO:0007669"/>
    <property type="project" value="UniProtKB-UniPathway"/>
</dbReference>
<dbReference type="RefSeq" id="WP_011814133.1">
    <property type="nucleotide sequence ID" value="NC_008789.1"/>
</dbReference>
<evidence type="ECO:0000259" key="6">
    <source>
        <dbReference type="Pfam" id="PF00590"/>
    </source>
</evidence>
<dbReference type="AlphaFoldDB" id="A1WWP9"/>
<dbReference type="Gene3D" id="3.30.950.10">
    <property type="entry name" value="Methyltransferase, Cobalt-precorrin-4 Transmethylase, Domain 2"/>
    <property type="match status" value="1"/>
</dbReference>
<dbReference type="CDD" id="cd11646">
    <property type="entry name" value="Precorrin_3B_C17_MT"/>
    <property type="match status" value="1"/>
</dbReference>
<dbReference type="InterPro" id="IPR035996">
    <property type="entry name" value="4pyrrol_Methylase_sf"/>
</dbReference>
<dbReference type="InterPro" id="IPR014776">
    <property type="entry name" value="4pyrrole_Mease_sub2"/>
</dbReference>
<gene>
    <name evidence="7" type="ordered locus">Hhal_1344</name>
</gene>
<dbReference type="GO" id="GO:0030789">
    <property type="term" value="F:precorrin-3B C17-methyltransferase activity"/>
    <property type="evidence" value="ECO:0007669"/>
    <property type="project" value="UniProtKB-EC"/>
</dbReference>
<dbReference type="Proteomes" id="UP000000647">
    <property type="component" value="Chromosome"/>
</dbReference>
<dbReference type="HOGENOM" id="CLU_047948_1_0_6"/>
<evidence type="ECO:0000256" key="1">
    <source>
        <dbReference type="ARBA" id="ARBA00004953"/>
    </source>
</evidence>
<accession>A1WWP9</accession>
<dbReference type="NCBIfam" id="TIGR01466">
    <property type="entry name" value="cobJ_cbiH"/>
    <property type="match status" value="1"/>
</dbReference>
<keyword evidence="3 7" id="KW-0489">Methyltransferase</keyword>
<keyword evidence="5" id="KW-0949">S-adenosyl-L-methionine</keyword>
<evidence type="ECO:0000313" key="7">
    <source>
        <dbReference type="EMBL" id="ABM62111.1"/>
    </source>
</evidence>
<evidence type="ECO:0000313" key="8">
    <source>
        <dbReference type="Proteomes" id="UP000000647"/>
    </source>
</evidence>
<dbReference type="eggNOG" id="COG1010">
    <property type="taxonomic scope" value="Bacteria"/>
</dbReference>
<evidence type="ECO:0000256" key="3">
    <source>
        <dbReference type="ARBA" id="ARBA00022603"/>
    </source>
</evidence>
<keyword evidence="8" id="KW-1185">Reference proteome</keyword>
<feature type="domain" description="Tetrapyrrole methylase" evidence="6">
    <location>
        <begin position="11"/>
        <end position="222"/>
    </location>
</feature>
<dbReference type="GO" id="GO:0032259">
    <property type="term" value="P:methylation"/>
    <property type="evidence" value="ECO:0007669"/>
    <property type="project" value="UniProtKB-KW"/>
</dbReference>
<dbReference type="Gene3D" id="3.40.1010.10">
    <property type="entry name" value="Cobalt-precorrin-4 Transmethylase, Domain 1"/>
    <property type="match status" value="1"/>
</dbReference>
<dbReference type="EC" id="2.1.1.131" evidence="7"/>
<comment type="pathway">
    <text evidence="1">Cofactor biosynthesis; adenosylcobalamin biosynthesis.</text>
</comment>